<proteinExistence type="predicted"/>
<name>A0ABW0QMX1_9GAMM</name>
<evidence type="ECO:0000313" key="2">
    <source>
        <dbReference type="EMBL" id="MFC5524922.1"/>
    </source>
</evidence>
<keyword evidence="2" id="KW-0547">Nucleotide-binding</keyword>
<dbReference type="Gene3D" id="3.90.1490.10">
    <property type="entry name" value="putative n-type atp pyrophosphatase, domain 2"/>
    <property type="match status" value="1"/>
</dbReference>
<dbReference type="Gene3D" id="3.40.50.620">
    <property type="entry name" value="HUPs"/>
    <property type="match status" value="1"/>
</dbReference>
<evidence type="ECO:0000313" key="3">
    <source>
        <dbReference type="Proteomes" id="UP001596114"/>
    </source>
</evidence>
<gene>
    <name evidence="2" type="ORF">ACFPPA_04135</name>
</gene>
<dbReference type="Pfam" id="PF01902">
    <property type="entry name" value="Diphthami_syn_2"/>
    <property type="match status" value="1"/>
</dbReference>
<dbReference type="GO" id="GO:0005524">
    <property type="term" value="F:ATP binding"/>
    <property type="evidence" value="ECO:0007669"/>
    <property type="project" value="UniProtKB-KW"/>
</dbReference>
<dbReference type="Proteomes" id="UP001596114">
    <property type="component" value="Unassembled WGS sequence"/>
</dbReference>
<dbReference type="RefSeq" id="WP_377317525.1">
    <property type="nucleotide sequence ID" value="NZ_JBHSNF010000001.1"/>
</dbReference>
<keyword evidence="2" id="KW-0067">ATP-binding</keyword>
<sequence length="249" mass="27823">MSPPVETKPILLAWSGGKDCLLALQRLLADPQWQVVGLLTTVNRHYQRVAMHGVHRDILLAQTAALGLPLVEVLLDWPGSNEAYEQAHAQALVEARMRWPGIRHCAFGDLFLEDVRDYRVRQLGRENWRAVFPLWGEDTAALSRRFVSEGHRAVLCCVDTQQLDAGYCGRDFDAALLDTLPAGVDPCGERGEFHTLSHAGPLFRQPLALRRGESVLRDGRFQFTDFILDEGAPEEGRPDRGGPHDVARD</sequence>
<organism evidence="2 3">
    <name type="scientific">Rhodanobacter ginsengisoli</name>
    <dbReference type="NCBI Taxonomy" id="418646"/>
    <lineage>
        <taxon>Bacteria</taxon>
        <taxon>Pseudomonadati</taxon>
        <taxon>Pseudomonadota</taxon>
        <taxon>Gammaproteobacteria</taxon>
        <taxon>Lysobacterales</taxon>
        <taxon>Rhodanobacteraceae</taxon>
        <taxon>Rhodanobacter</taxon>
    </lineage>
</organism>
<comment type="caution">
    <text evidence="2">The sequence shown here is derived from an EMBL/GenBank/DDBJ whole genome shotgun (WGS) entry which is preliminary data.</text>
</comment>
<dbReference type="EMBL" id="JBHSNF010000001">
    <property type="protein sequence ID" value="MFC5524922.1"/>
    <property type="molecule type" value="Genomic_DNA"/>
</dbReference>
<evidence type="ECO:0000259" key="1">
    <source>
        <dbReference type="Pfam" id="PF01902"/>
    </source>
</evidence>
<protein>
    <submittedName>
        <fullName evidence="2">ATP-binding protein</fullName>
    </submittedName>
</protein>
<dbReference type="InterPro" id="IPR014729">
    <property type="entry name" value="Rossmann-like_a/b/a_fold"/>
</dbReference>
<dbReference type="InterPro" id="IPR002761">
    <property type="entry name" value="Diphthami_syn_dom"/>
</dbReference>
<dbReference type="SUPFAM" id="SSF52402">
    <property type="entry name" value="Adenine nucleotide alpha hydrolases-like"/>
    <property type="match status" value="1"/>
</dbReference>
<feature type="domain" description="Diphthamide synthase" evidence="1">
    <location>
        <begin position="13"/>
        <end position="210"/>
    </location>
</feature>
<accession>A0ABW0QMX1</accession>
<keyword evidence="3" id="KW-1185">Reference proteome</keyword>
<reference evidence="3" key="1">
    <citation type="journal article" date="2019" name="Int. J. Syst. Evol. Microbiol.">
        <title>The Global Catalogue of Microorganisms (GCM) 10K type strain sequencing project: providing services to taxonomists for standard genome sequencing and annotation.</title>
        <authorList>
            <consortium name="The Broad Institute Genomics Platform"/>
            <consortium name="The Broad Institute Genome Sequencing Center for Infectious Disease"/>
            <person name="Wu L."/>
            <person name="Ma J."/>
        </authorList>
    </citation>
    <scope>NUCLEOTIDE SEQUENCE [LARGE SCALE GENOMIC DNA]</scope>
    <source>
        <strain evidence="3">CGMCC 1.16619</strain>
    </source>
</reference>